<dbReference type="InterPro" id="IPR003661">
    <property type="entry name" value="HisK_dim/P_dom"/>
</dbReference>
<reference evidence="11" key="1">
    <citation type="submission" date="2018-02" db="EMBL/GenBank/DDBJ databases">
        <title>Genome sequencing of Solimonas sp. HR-BB.</title>
        <authorList>
            <person name="Lee Y."/>
            <person name="Jeon C.O."/>
        </authorList>
    </citation>
    <scope>NUCLEOTIDE SEQUENCE [LARGE SCALE GENOMIC DNA]</scope>
    <source>
        <strain evidence="11">HR-U</strain>
    </source>
</reference>
<dbReference type="InterPro" id="IPR003594">
    <property type="entry name" value="HATPase_dom"/>
</dbReference>
<evidence type="ECO:0000256" key="5">
    <source>
        <dbReference type="ARBA" id="ARBA00022777"/>
    </source>
</evidence>
<feature type="coiled-coil region" evidence="6">
    <location>
        <begin position="530"/>
        <end position="564"/>
    </location>
</feature>
<keyword evidence="3" id="KW-0597">Phosphoprotein</keyword>
<accession>A0A2S7IJL0</accession>
<dbReference type="OrthoDB" id="9766459at2"/>
<feature type="domain" description="PAS" evidence="8">
    <location>
        <begin position="144"/>
        <end position="193"/>
    </location>
</feature>
<dbReference type="InterPro" id="IPR036890">
    <property type="entry name" value="HATPase_C_sf"/>
</dbReference>
<keyword evidence="6" id="KW-0175">Coiled coil</keyword>
<sequence length="818" mass="91723">MPGEKFPHAGSLRERLDIDFALTSAGLGVWELDPISRQVLWDDRCRELHGLADDNILPYEKVMAYIHPDDVVRVDKTVQEAFQIPSGGNYDVTYRTIGANDGKLRWVRFYGKAYFNEQGDVYRFGGVAQDVTRDMESLQNQQAAQQQMLDSFEASPVGIAVIDRHELTFLRANAFYGELVGRTPDQIVGKSLLTALPELAGQGFDDLLQGVLDTGTPFIAKEVAATLVRNQLLETIYVDLTYQPQRPPNQTEITGILVIATDVTQQVLSRKRIEASEAQLKAIIATAPAAMGLFVGRDLIVEMPNQAFIDIVGKGPDIEGKPLREVMPELENQPFLQILDDVYTSGKMFQSDGSQVNIVQHGVMTHNFYNITYTPLVNEKGEVYAILDIAIDVTESIRVQQKLQETQAKLQETIELAELAAWEIDFNTGVVTYSDRLRDWCGFEREEPLTIERAYEVMDSQNRLIVKSAVDTARQPMNEDRYEAEFSVNCLKTGQKRILHAQGKLTRDEQGMVCGVTGSSQDVTLQRQTQAALELLVQERTEELESTNEELFASNEELAHINEQLHQVNDQLLRSNSSLEQFAYIASHDLQAPLRKIQQFIDILVKRHEHTLAEDSRLLVRIKESAHRMGLLINDLLTFSKISNGRAETQQVMLAEVVTQAIDNLSVAIEETGANISLAQLPPFRGDARQLEQLFQNLLSNAIKFSSKDLQGNTTLPSIQLTYQLLESGEIPSITGWTPVHASYHRICIQDNGIGFEEQYVDRIFGVFQRLHGKSEFEGTGVGLAICQKVALNHEGFIQAHGELEQGATFELYLPVQT</sequence>
<dbReference type="PANTHER" id="PTHR43304">
    <property type="entry name" value="PHYTOCHROME-LIKE PROTEIN CPH1"/>
    <property type="match status" value="1"/>
</dbReference>
<feature type="domain" description="Histidine kinase" evidence="7">
    <location>
        <begin position="585"/>
        <end position="818"/>
    </location>
</feature>
<dbReference type="EMBL" id="PTRA01000002">
    <property type="protein sequence ID" value="PQA56833.1"/>
    <property type="molecule type" value="Genomic_DNA"/>
</dbReference>
<dbReference type="AlphaFoldDB" id="A0A2S7IJL0"/>
<organism evidence="10 11">
    <name type="scientific">Siphonobacter curvatus</name>
    <dbReference type="NCBI Taxonomy" id="2094562"/>
    <lineage>
        <taxon>Bacteria</taxon>
        <taxon>Pseudomonadati</taxon>
        <taxon>Bacteroidota</taxon>
        <taxon>Cytophagia</taxon>
        <taxon>Cytophagales</taxon>
        <taxon>Cytophagaceae</taxon>
        <taxon>Siphonobacter</taxon>
    </lineage>
</organism>
<dbReference type="SMART" id="SM00091">
    <property type="entry name" value="PAS"/>
    <property type="match status" value="4"/>
</dbReference>
<dbReference type="Gene3D" id="2.10.70.100">
    <property type="match status" value="1"/>
</dbReference>
<evidence type="ECO:0000259" key="7">
    <source>
        <dbReference type="PROSITE" id="PS50109"/>
    </source>
</evidence>
<evidence type="ECO:0000256" key="2">
    <source>
        <dbReference type="ARBA" id="ARBA00012438"/>
    </source>
</evidence>
<dbReference type="PROSITE" id="PS50109">
    <property type="entry name" value="HIS_KIN"/>
    <property type="match status" value="1"/>
</dbReference>
<dbReference type="Gene3D" id="1.10.287.130">
    <property type="match status" value="1"/>
</dbReference>
<protein>
    <recommendedName>
        <fullName evidence="2">histidine kinase</fullName>
        <ecNumber evidence="2">2.7.13.3</ecNumber>
    </recommendedName>
</protein>
<dbReference type="SMART" id="SM00388">
    <property type="entry name" value="HisKA"/>
    <property type="match status" value="1"/>
</dbReference>
<dbReference type="Pfam" id="PF08448">
    <property type="entry name" value="PAS_4"/>
    <property type="match status" value="2"/>
</dbReference>
<dbReference type="CDD" id="cd00130">
    <property type="entry name" value="PAS"/>
    <property type="match status" value="1"/>
</dbReference>
<keyword evidence="11" id="KW-1185">Reference proteome</keyword>
<dbReference type="InterPro" id="IPR035965">
    <property type="entry name" value="PAS-like_dom_sf"/>
</dbReference>
<dbReference type="Proteomes" id="UP000239590">
    <property type="component" value="Unassembled WGS sequence"/>
</dbReference>
<name>A0A2S7IJL0_9BACT</name>
<evidence type="ECO:0000313" key="10">
    <source>
        <dbReference type="EMBL" id="PQA56833.1"/>
    </source>
</evidence>
<dbReference type="PROSITE" id="PS50113">
    <property type="entry name" value="PAC"/>
    <property type="match status" value="3"/>
</dbReference>
<gene>
    <name evidence="10" type="ORF">C5O19_15970</name>
</gene>
<evidence type="ECO:0000313" key="11">
    <source>
        <dbReference type="Proteomes" id="UP000239590"/>
    </source>
</evidence>
<dbReference type="RefSeq" id="WP_104714408.1">
    <property type="nucleotide sequence ID" value="NZ_PTRA01000002.1"/>
</dbReference>
<dbReference type="Pfam" id="PF08447">
    <property type="entry name" value="PAS_3"/>
    <property type="match status" value="1"/>
</dbReference>
<dbReference type="PANTHER" id="PTHR43304:SF1">
    <property type="entry name" value="PAC DOMAIN-CONTAINING PROTEIN"/>
    <property type="match status" value="1"/>
</dbReference>
<evidence type="ECO:0000256" key="4">
    <source>
        <dbReference type="ARBA" id="ARBA00022679"/>
    </source>
</evidence>
<evidence type="ECO:0000256" key="3">
    <source>
        <dbReference type="ARBA" id="ARBA00022553"/>
    </source>
</evidence>
<dbReference type="SMART" id="SM00086">
    <property type="entry name" value="PAC"/>
    <property type="match status" value="3"/>
</dbReference>
<dbReference type="GO" id="GO:0000155">
    <property type="term" value="F:phosphorelay sensor kinase activity"/>
    <property type="evidence" value="ECO:0007669"/>
    <property type="project" value="InterPro"/>
</dbReference>
<dbReference type="SUPFAM" id="SSF47384">
    <property type="entry name" value="Homodimeric domain of signal transducing histidine kinase"/>
    <property type="match status" value="1"/>
</dbReference>
<keyword evidence="5 10" id="KW-0418">Kinase</keyword>
<evidence type="ECO:0000259" key="8">
    <source>
        <dbReference type="PROSITE" id="PS50112"/>
    </source>
</evidence>
<dbReference type="InterPro" id="IPR036097">
    <property type="entry name" value="HisK_dim/P_sf"/>
</dbReference>
<dbReference type="InterPro" id="IPR013656">
    <property type="entry name" value="PAS_4"/>
</dbReference>
<dbReference type="PRINTS" id="PR00344">
    <property type="entry name" value="BCTRLSENSOR"/>
</dbReference>
<proteinExistence type="predicted"/>
<evidence type="ECO:0000256" key="1">
    <source>
        <dbReference type="ARBA" id="ARBA00000085"/>
    </source>
</evidence>
<dbReference type="InterPro" id="IPR001610">
    <property type="entry name" value="PAC"/>
</dbReference>
<dbReference type="InterPro" id="IPR000700">
    <property type="entry name" value="PAS-assoc_C"/>
</dbReference>
<feature type="domain" description="PAC" evidence="9">
    <location>
        <begin position="342"/>
        <end position="405"/>
    </location>
</feature>
<feature type="domain" description="PAC" evidence="9">
    <location>
        <begin position="482"/>
        <end position="535"/>
    </location>
</feature>
<feature type="coiled-coil region" evidence="6">
    <location>
        <begin position="128"/>
        <end position="155"/>
    </location>
</feature>
<feature type="domain" description="PAS" evidence="8">
    <location>
        <begin position="14"/>
        <end position="85"/>
    </location>
</feature>
<dbReference type="SUPFAM" id="SSF55785">
    <property type="entry name" value="PYP-like sensor domain (PAS domain)"/>
    <property type="match status" value="4"/>
</dbReference>
<dbReference type="InterPro" id="IPR004358">
    <property type="entry name" value="Sig_transdc_His_kin-like_C"/>
</dbReference>
<dbReference type="PROSITE" id="PS50112">
    <property type="entry name" value="PAS"/>
    <property type="match status" value="2"/>
</dbReference>
<dbReference type="EC" id="2.7.13.3" evidence="2"/>
<feature type="domain" description="PAC" evidence="9">
    <location>
        <begin position="90"/>
        <end position="143"/>
    </location>
</feature>
<dbReference type="InterPro" id="IPR000014">
    <property type="entry name" value="PAS"/>
</dbReference>
<dbReference type="Pfam" id="PF02518">
    <property type="entry name" value="HATPase_c"/>
    <property type="match status" value="1"/>
</dbReference>
<dbReference type="Gene3D" id="3.30.565.10">
    <property type="entry name" value="Histidine kinase-like ATPase, C-terminal domain"/>
    <property type="match status" value="1"/>
</dbReference>
<keyword evidence="4" id="KW-0808">Transferase</keyword>
<comment type="catalytic activity">
    <reaction evidence="1">
        <text>ATP + protein L-histidine = ADP + protein N-phospho-L-histidine.</text>
        <dbReference type="EC" id="2.7.13.3"/>
    </reaction>
</comment>
<dbReference type="InterPro" id="IPR052162">
    <property type="entry name" value="Sensor_kinase/Photoreceptor"/>
</dbReference>
<comment type="caution">
    <text evidence="10">The sequence shown here is derived from an EMBL/GenBank/DDBJ whole genome shotgun (WGS) entry which is preliminary data.</text>
</comment>
<evidence type="ECO:0000256" key="6">
    <source>
        <dbReference type="SAM" id="Coils"/>
    </source>
</evidence>
<dbReference type="SUPFAM" id="SSF55874">
    <property type="entry name" value="ATPase domain of HSP90 chaperone/DNA topoisomerase II/histidine kinase"/>
    <property type="match status" value="1"/>
</dbReference>
<dbReference type="NCBIfam" id="TIGR00229">
    <property type="entry name" value="sensory_box"/>
    <property type="match status" value="2"/>
</dbReference>
<dbReference type="InterPro" id="IPR005467">
    <property type="entry name" value="His_kinase_dom"/>
</dbReference>
<dbReference type="CDD" id="cd00082">
    <property type="entry name" value="HisKA"/>
    <property type="match status" value="1"/>
</dbReference>
<dbReference type="InterPro" id="IPR013655">
    <property type="entry name" value="PAS_fold_3"/>
</dbReference>
<dbReference type="SMART" id="SM00387">
    <property type="entry name" value="HATPase_c"/>
    <property type="match status" value="1"/>
</dbReference>
<dbReference type="Gene3D" id="3.30.450.20">
    <property type="entry name" value="PAS domain"/>
    <property type="match status" value="4"/>
</dbReference>
<dbReference type="Pfam" id="PF00512">
    <property type="entry name" value="HisKA"/>
    <property type="match status" value="1"/>
</dbReference>
<evidence type="ECO:0000259" key="9">
    <source>
        <dbReference type="PROSITE" id="PS50113"/>
    </source>
</evidence>